<reference evidence="1" key="1">
    <citation type="submission" date="2024-04" db="EMBL/GenBank/DDBJ databases">
        <authorList>
            <consortium name="Molecular Ecology Group"/>
        </authorList>
    </citation>
    <scope>NUCLEOTIDE SEQUENCE</scope>
</reference>
<proteinExistence type="predicted"/>
<sequence length="76" mass="8378">MYTSVTSLEYQIATSEGPFKASPHKQYCMSDEILSAISIDGTINVLEGLSQLMEQSWLAFVLAGKDTASLYSSYYP</sequence>
<evidence type="ECO:0000313" key="2">
    <source>
        <dbReference type="Proteomes" id="UP001497644"/>
    </source>
</evidence>
<dbReference type="Proteomes" id="UP001497644">
    <property type="component" value="Chromosome 5"/>
</dbReference>
<accession>A0AAV2NVV8</accession>
<protein>
    <submittedName>
        <fullName evidence="1">Uncharacterized protein</fullName>
    </submittedName>
</protein>
<organism evidence="1 2">
    <name type="scientific">Lasius platythorax</name>
    <dbReference type="NCBI Taxonomy" id="488582"/>
    <lineage>
        <taxon>Eukaryota</taxon>
        <taxon>Metazoa</taxon>
        <taxon>Ecdysozoa</taxon>
        <taxon>Arthropoda</taxon>
        <taxon>Hexapoda</taxon>
        <taxon>Insecta</taxon>
        <taxon>Pterygota</taxon>
        <taxon>Neoptera</taxon>
        <taxon>Endopterygota</taxon>
        <taxon>Hymenoptera</taxon>
        <taxon>Apocrita</taxon>
        <taxon>Aculeata</taxon>
        <taxon>Formicoidea</taxon>
        <taxon>Formicidae</taxon>
        <taxon>Formicinae</taxon>
        <taxon>Lasius</taxon>
        <taxon>Lasius</taxon>
    </lineage>
</organism>
<evidence type="ECO:0000313" key="1">
    <source>
        <dbReference type="EMBL" id="CAL1684606.1"/>
    </source>
</evidence>
<dbReference type="EMBL" id="OZ034828">
    <property type="protein sequence ID" value="CAL1684606.1"/>
    <property type="molecule type" value="Genomic_DNA"/>
</dbReference>
<dbReference type="AlphaFoldDB" id="A0AAV2NVV8"/>
<gene>
    <name evidence="1" type="ORF">LPLAT_LOCUS10196</name>
</gene>
<name>A0AAV2NVV8_9HYME</name>
<keyword evidence="2" id="KW-1185">Reference proteome</keyword>